<reference evidence="4 5" key="1">
    <citation type="submission" date="2016-07" db="EMBL/GenBank/DDBJ databases">
        <title>Multiple horizontal gene transfer events from other fungi enriched the ability of initially mycotrophic Trichoderma (Ascomycota) to feed on dead plant biomass.</title>
        <authorList>
            <consortium name="DOE Joint Genome Institute"/>
            <person name="Aerts A."/>
            <person name="Atanasova L."/>
            <person name="Chenthamara K."/>
            <person name="Zhang J."/>
            <person name="Grujic M."/>
            <person name="Henrissat B."/>
            <person name="Kuo A."/>
            <person name="Salamov A."/>
            <person name="Lipzen A."/>
            <person name="Labutti K."/>
            <person name="Barry K."/>
            <person name="Miao Y."/>
            <person name="Rahimi M.J."/>
            <person name="Shen Q."/>
            <person name="Grigoriev I.V."/>
            <person name="Kubicek C.P."/>
            <person name="Druzhinina I.S."/>
        </authorList>
    </citation>
    <scope>NUCLEOTIDE SEQUENCE [LARGE SCALE GENOMIC DNA]</scope>
    <source>
        <strain evidence="4 5">CBS 433.97</strain>
    </source>
</reference>
<evidence type="ECO:0000313" key="4">
    <source>
        <dbReference type="EMBL" id="PTB34981.1"/>
    </source>
</evidence>
<keyword evidence="2" id="KW-1133">Transmembrane helix</keyword>
<feature type="coiled-coil region" evidence="1">
    <location>
        <begin position="705"/>
        <end position="732"/>
    </location>
</feature>
<feature type="domain" description="EF-hand" evidence="3">
    <location>
        <begin position="379"/>
        <end position="414"/>
    </location>
</feature>
<dbReference type="Proteomes" id="UP000240493">
    <property type="component" value="Unassembled WGS sequence"/>
</dbReference>
<keyword evidence="2" id="KW-0472">Membrane</keyword>
<dbReference type="GO" id="GO:0005262">
    <property type="term" value="F:calcium channel activity"/>
    <property type="evidence" value="ECO:0007669"/>
    <property type="project" value="TreeGrafter"/>
</dbReference>
<keyword evidence="2" id="KW-0812">Transmembrane</keyword>
<sequence>MDTNYGYVPRKPEQTTTSSIDFISHEGDQSASTLAGGQQYNATYSGTSEWSHQPLLPLPPAVVKSHRRRLFWWAVRYATVFTFIFVILLIPIILLSSDGDLDDDAPIEAIIAAQRVNLGFYIALWLEITWVFAAFFDIIGLALPYIFRFIARYVNSAHQRYWRVFKFMRRPICFLGTTIAAFIFFSAAIQDNPLLLIDTDPDAWSDWNNVISDVLQQLTLWMAFYLIEKLAISYIAIHYHYRRTSTTLERTKDIQQSLIILYEASVYLHKVGDHTFAEEDAIIRNAKGDMKPSGRMRLSSYLARLGLDGYKFVSLFGDLTSDDSDSHWLRPGSSYATVERAWANPTAAAALARRIWLSLVPRGKYGLAENDVVDVLGPSRVTEAKSLFKAIDANDSGYIPLDDFVGMVSEAGQKKHNIFKTIADMDHCINTLDWLFLLIIAVVMIFFIMLLYVPAIKEIQSVLSSLAIGLSFAIGRTINHLLTGIIFIFFDHPFDSGDVVKLCTPNLKDGIVCTVKRQSLTYTVFRRFDSNSDLQISNEELFRKSIENFTRSEINKQSITMFLDFRTSFKDLNKLQAMLETFVSDNSRDYVPGSLAFNVTSLHELNKMEVRIVFTHRNNWSNEKLRSMRSNKFHCNLIAACRQIPLFKPGALLPAPGENGNPLYTAQLSVSDVTENIQKEIRRRQGLRWDNEVKEDIGAQSEGTSEEEAAKIEAARKQAEIANEAKKIEKEAFQKVSRSVPVTQPVALSTAVNVLRETSGLRLAMRHTEEA</sequence>
<evidence type="ECO:0000256" key="2">
    <source>
        <dbReference type="SAM" id="Phobius"/>
    </source>
</evidence>
<gene>
    <name evidence="4" type="ORF">M441DRAFT_32348</name>
</gene>
<dbReference type="GO" id="GO:0016020">
    <property type="term" value="C:membrane"/>
    <property type="evidence" value="ECO:0007669"/>
    <property type="project" value="InterPro"/>
</dbReference>
<dbReference type="Gene3D" id="1.10.238.10">
    <property type="entry name" value="EF-hand"/>
    <property type="match status" value="1"/>
</dbReference>
<dbReference type="GO" id="GO:0006874">
    <property type="term" value="P:intracellular calcium ion homeostasis"/>
    <property type="evidence" value="ECO:0007669"/>
    <property type="project" value="TreeGrafter"/>
</dbReference>
<dbReference type="AlphaFoldDB" id="A0A2T3YQX6"/>
<dbReference type="PANTHER" id="PTHR31323">
    <property type="entry name" value="MECHANOSENSITIVE ION CHANNEL PROTEIN MSY2"/>
    <property type="match status" value="1"/>
</dbReference>
<keyword evidence="1" id="KW-0175">Coiled coil</keyword>
<protein>
    <recommendedName>
        <fullName evidence="3">EF-hand domain-containing protein</fullName>
    </recommendedName>
</protein>
<dbReference type="InterPro" id="IPR006685">
    <property type="entry name" value="MscS_channel_2nd"/>
</dbReference>
<dbReference type="PANTHER" id="PTHR31323:SF14">
    <property type="entry name" value="MECHANOSENSITIVE ION CHANNEL PROTEIN MSY2"/>
    <property type="match status" value="1"/>
</dbReference>
<feature type="transmembrane region" description="Helical" evidence="2">
    <location>
        <begin position="74"/>
        <end position="94"/>
    </location>
</feature>
<dbReference type="Pfam" id="PF25886">
    <property type="entry name" value="Msy1"/>
    <property type="match status" value="1"/>
</dbReference>
<dbReference type="GO" id="GO:0005509">
    <property type="term" value="F:calcium ion binding"/>
    <property type="evidence" value="ECO:0007669"/>
    <property type="project" value="InterPro"/>
</dbReference>
<evidence type="ECO:0000259" key="3">
    <source>
        <dbReference type="PROSITE" id="PS50222"/>
    </source>
</evidence>
<feature type="transmembrane region" description="Helical" evidence="2">
    <location>
        <begin position="434"/>
        <end position="453"/>
    </location>
</feature>
<dbReference type="OrthoDB" id="544685at2759"/>
<dbReference type="PROSITE" id="PS50222">
    <property type="entry name" value="EF_HAND_2"/>
    <property type="match status" value="1"/>
</dbReference>
<dbReference type="Pfam" id="PF00924">
    <property type="entry name" value="MS_channel_2nd"/>
    <property type="match status" value="1"/>
</dbReference>
<accession>A0A2T3YQX6</accession>
<feature type="transmembrane region" description="Helical" evidence="2">
    <location>
        <begin position="172"/>
        <end position="189"/>
    </location>
</feature>
<dbReference type="EMBL" id="KZ679285">
    <property type="protein sequence ID" value="PTB34981.1"/>
    <property type="molecule type" value="Genomic_DNA"/>
</dbReference>
<evidence type="ECO:0000313" key="5">
    <source>
        <dbReference type="Proteomes" id="UP000240493"/>
    </source>
</evidence>
<organism evidence="4 5">
    <name type="scientific">Trichoderma asperellum (strain ATCC 204424 / CBS 433.97 / NBRC 101777)</name>
    <dbReference type="NCBI Taxonomy" id="1042311"/>
    <lineage>
        <taxon>Eukaryota</taxon>
        <taxon>Fungi</taxon>
        <taxon>Dikarya</taxon>
        <taxon>Ascomycota</taxon>
        <taxon>Pezizomycotina</taxon>
        <taxon>Sordariomycetes</taxon>
        <taxon>Hypocreomycetidae</taxon>
        <taxon>Hypocreales</taxon>
        <taxon>Hypocreaceae</taxon>
        <taxon>Trichoderma</taxon>
    </lineage>
</organism>
<feature type="transmembrane region" description="Helical" evidence="2">
    <location>
        <begin position="128"/>
        <end position="151"/>
    </location>
</feature>
<evidence type="ECO:0000256" key="1">
    <source>
        <dbReference type="SAM" id="Coils"/>
    </source>
</evidence>
<dbReference type="InterPro" id="IPR058650">
    <property type="entry name" value="Msy1/2-like"/>
</dbReference>
<dbReference type="InterPro" id="IPR002048">
    <property type="entry name" value="EF_hand_dom"/>
</dbReference>
<keyword evidence="5" id="KW-1185">Reference proteome</keyword>
<proteinExistence type="predicted"/>
<name>A0A2T3YQX6_TRIA4</name>